<gene>
    <name evidence="4" type="ORF">HDA32_001410</name>
</gene>
<dbReference type="AlphaFoldDB" id="A0A852TWQ5"/>
<dbReference type="Proteomes" id="UP000589036">
    <property type="component" value="Unassembled WGS sequence"/>
</dbReference>
<dbReference type="GO" id="GO:1902201">
    <property type="term" value="P:negative regulation of bacterial-type flagellum-dependent cell motility"/>
    <property type="evidence" value="ECO:0007669"/>
    <property type="project" value="TreeGrafter"/>
</dbReference>
<name>A0A852TWQ5_9ACTN</name>
<organism evidence="4 5">
    <name type="scientific">Spinactinospora alkalitolerans</name>
    <dbReference type="NCBI Taxonomy" id="687207"/>
    <lineage>
        <taxon>Bacteria</taxon>
        <taxon>Bacillati</taxon>
        <taxon>Actinomycetota</taxon>
        <taxon>Actinomycetes</taxon>
        <taxon>Streptosporangiales</taxon>
        <taxon>Nocardiopsidaceae</taxon>
        <taxon>Spinactinospora</taxon>
    </lineage>
</organism>
<feature type="transmembrane region" description="Helical" evidence="2">
    <location>
        <begin position="154"/>
        <end position="183"/>
    </location>
</feature>
<dbReference type="GO" id="GO:0005886">
    <property type="term" value="C:plasma membrane"/>
    <property type="evidence" value="ECO:0007669"/>
    <property type="project" value="TreeGrafter"/>
</dbReference>
<feature type="transmembrane region" description="Helical" evidence="2">
    <location>
        <begin position="76"/>
        <end position="100"/>
    </location>
</feature>
<dbReference type="FunFam" id="3.30.70.270:FF:000001">
    <property type="entry name" value="Diguanylate cyclase domain protein"/>
    <property type="match status" value="1"/>
</dbReference>
<feature type="transmembrane region" description="Helical" evidence="2">
    <location>
        <begin position="204"/>
        <end position="228"/>
    </location>
</feature>
<dbReference type="PANTHER" id="PTHR45138">
    <property type="entry name" value="REGULATORY COMPONENTS OF SENSORY TRANSDUCTION SYSTEM"/>
    <property type="match status" value="1"/>
</dbReference>
<feature type="transmembrane region" description="Helical" evidence="2">
    <location>
        <begin position="112"/>
        <end position="134"/>
    </location>
</feature>
<dbReference type="InterPro" id="IPR000160">
    <property type="entry name" value="GGDEF_dom"/>
</dbReference>
<feature type="domain" description="GGDEF" evidence="3">
    <location>
        <begin position="277"/>
        <end position="410"/>
    </location>
</feature>
<keyword evidence="2" id="KW-0472">Membrane</keyword>
<dbReference type="InterPro" id="IPR050469">
    <property type="entry name" value="Diguanylate_Cyclase"/>
</dbReference>
<dbReference type="SUPFAM" id="SSF55073">
    <property type="entry name" value="Nucleotide cyclase"/>
    <property type="match status" value="1"/>
</dbReference>
<sequence>MRAWPLFAQPRPLACLVFLVIACDLVLAVAGGLVTRIRLEEVCTAAALVTCGVVCVEAMRRLGMPGGVVRDLLGAWWIPMLLLLPPFYSLIVPIPIYVMLQLRIRRAVVFRRVFSVASVALAGFTASTAFHAIVTGEVVLLDGVSGITEQSVLISGPGLLAAVLCCALFSVLNTALVAGAVRLSARETPRRRLIWDREAILLDWAELCVGLTVAILCGLSLYLLALVLPPVLLLQRSLLFQQLQTAARTDPKTGLLNAATWEREAEAELVRAMRSGRPLAVLIIDIDHFKGVNDTYGHLFGDQVLLGVATTLTHQLRQYDVVGRFGGEEFVVLLPGADMAETCRIAERLRSRVGRMALPVDETTVTVTISVGAALLRVHGRDLIELLAAADLALYRAKDSGRNRVCLPVSGMPDFTERPAGRPGGGGRTAPAAE</sequence>
<dbReference type="EMBL" id="JACCCC010000001">
    <property type="protein sequence ID" value="NYE46290.1"/>
    <property type="molecule type" value="Genomic_DNA"/>
</dbReference>
<keyword evidence="2" id="KW-0812">Transmembrane</keyword>
<evidence type="ECO:0000256" key="1">
    <source>
        <dbReference type="SAM" id="MobiDB-lite"/>
    </source>
</evidence>
<keyword evidence="5" id="KW-1185">Reference proteome</keyword>
<evidence type="ECO:0000313" key="4">
    <source>
        <dbReference type="EMBL" id="NYE46290.1"/>
    </source>
</evidence>
<evidence type="ECO:0000259" key="3">
    <source>
        <dbReference type="PROSITE" id="PS50887"/>
    </source>
</evidence>
<dbReference type="PROSITE" id="PS51257">
    <property type="entry name" value="PROKAR_LIPOPROTEIN"/>
    <property type="match status" value="1"/>
</dbReference>
<reference evidence="4 5" key="1">
    <citation type="submission" date="2020-07" db="EMBL/GenBank/DDBJ databases">
        <title>Sequencing the genomes of 1000 actinobacteria strains.</title>
        <authorList>
            <person name="Klenk H.-P."/>
        </authorList>
    </citation>
    <scope>NUCLEOTIDE SEQUENCE [LARGE SCALE GENOMIC DNA]</scope>
    <source>
        <strain evidence="4 5">CXB654</strain>
    </source>
</reference>
<dbReference type="InterPro" id="IPR043128">
    <property type="entry name" value="Rev_trsase/Diguanyl_cyclase"/>
</dbReference>
<dbReference type="InterPro" id="IPR029787">
    <property type="entry name" value="Nucleotide_cyclase"/>
</dbReference>
<dbReference type="PANTHER" id="PTHR45138:SF9">
    <property type="entry name" value="DIGUANYLATE CYCLASE DGCM-RELATED"/>
    <property type="match status" value="1"/>
</dbReference>
<comment type="caution">
    <text evidence="4">The sequence shown here is derived from an EMBL/GenBank/DDBJ whole genome shotgun (WGS) entry which is preliminary data.</text>
</comment>
<dbReference type="NCBIfam" id="TIGR00254">
    <property type="entry name" value="GGDEF"/>
    <property type="match status" value="1"/>
</dbReference>
<dbReference type="Gene3D" id="3.30.70.270">
    <property type="match status" value="1"/>
</dbReference>
<dbReference type="PROSITE" id="PS50887">
    <property type="entry name" value="GGDEF"/>
    <property type="match status" value="1"/>
</dbReference>
<dbReference type="CDD" id="cd01949">
    <property type="entry name" value="GGDEF"/>
    <property type="match status" value="1"/>
</dbReference>
<accession>A0A852TWQ5</accession>
<dbReference type="Pfam" id="PF00990">
    <property type="entry name" value="GGDEF"/>
    <property type="match status" value="1"/>
</dbReference>
<dbReference type="SMART" id="SM00267">
    <property type="entry name" value="GGDEF"/>
    <property type="match status" value="1"/>
</dbReference>
<protein>
    <submittedName>
        <fullName evidence="4">Diguanylate cyclase (GGDEF)-like protein</fullName>
    </submittedName>
</protein>
<dbReference type="GO" id="GO:0043709">
    <property type="term" value="P:cell adhesion involved in single-species biofilm formation"/>
    <property type="evidence" value="ECO:0007669"/>
    <property type="project" value="TreeGrafter"/>
</dbReference>
<keyword evidence="2" id="KW-1133">Transmembrane helix</keyword>
<evidence type="ECO:0000256" key="2">
    <source>
        <dbReference type="SAM" id="Phobius"/>
    </source>
</evidence>
<dbReference type="GO" id="GO:0052621">
    <property type="term" value="F:diguanylate cyclase activity"/>
    <property type="evidence" value="ECO:0007669"/>
    <property type="project" value="TreeGrafter"/>
</dbReference>
<evidence type="ECO:0000313" key="5">
    <source>
        <dbReference type="Proteomes" id="UP000589036"/>
    </source>
</evidence>
<feature type="region of interest" description="Disordered" evidence="1">
    <location>
        <begin position="412"/>
        <end position="434"/>
    </location>
</feature>
<proteinExistence type="predicted"/>